<name>A0A0G0Q1F2_9BACT</name>
<dbReference type="Gene3D" id="2.40.10.10">
    <property type="entry name" value="Trypsin-like serine proteases"/>
    <property type="match status" value="2"/>
</dbReference>
<dbReference type="Pfam" id="PF13365">
    <property type="entry name" value="Trypsin_2"/>
    <property type="match status" value="1"/>
</dbReference>
<gene>
    <name evidence="6" type="ORF">UT64_C0071G0010</name>
</gene>
<accession>A0A0G0Q1F2</accession>
<dbReference type="GO" id="GO:0004252">
    <property type="term" value="F:serine-type endopeptidase activity"/>
    <property type="evidence" value="ECO:0007669"/>
    <property type="project" value="InterPro"/>
</dbReference>
<evidence type="ECO:0000313" key="7">
    <source>
        <dbReference type="Proteomes" id="UP000034137"/>
    </source>
</evidence>
<dbReference type="PANTHER" id="PTHR43343">
    <property type="entry name" value="PEPTIDASE S12"/>
    <property type="match status" value="1"/>
</dbReference>
<keyword evidence="4" id="KW-0472">Membrane</keyword>
<sequence>MEQRFKNLFIATIASAIIISTIFGGMAGFLMEDFANLLKGEIKSIENGKNIDIVAEESAAMMAVDKVSPAVVSVIVSKDVPVVVPDGQPNPFGPNFDDFFGENNPFEDFFNLLPNGTSTERQVVGGGSGFIITSDGFIVTNKHVVTDETASYTVLRGEKKYQAKVLARDNVSDLAILKIEANNLPTVELGESSNLKVGQTVIAIGNALGEFSNSVSKGIISGLSRSVLADGEGGSEQLVGVIQTDASINPGNSGGPLLNISGQVIGINTAVAQGAQGIGFAIPIDEVKSAINSVKQSGRIIRPWLGVRYQIINKALSDAKQLPMDYGALIVQGATSTDVAVIPGSPADRAGLKANDIIYEVNGVRIDEKNSLVTEINKYKIGEEVTLKVLSNGQRKDVKIKLEEMK</sequence>
<dbReference type="AlphaFoldDB" id="A0A0G0Q1F2"/>
<keyword evidence="4" id="KW-1133">Transmembrane helix</keyword>
<comment type="caution">
    <text evidence="6">The sequence shown here is derived from an EMBL/GenBank/DDBJ whole genome shotgun (WGS) entry which is preliminary data.</text>
</comment>
<reference evidence="6 7" key="1">
    <citation type="journal article" date="2015" name="Nature">
        <title>rRNA introns, odd ribosomes, and small enigmatic genomes across a large radiation of phyla.</title>
        <authorList>
            <person name="Brown C.T."/>
            <person name="Hug L.A."/>
            <person name="Thomas B.C."/>
            <person name="Sharon I."/>
            <person name="Castelle C.J."/>
            <person name="Singh A."/>
            <person name="Wilkins M.J."/>
            <person name="Williams K.H."/>
            <person name="Banfield J.F."/>
        </authorList>
    </citation>
    <scope>NUCLEOTIDE SEQUENCE [LARGE SCALE GENOMIC DNA]</scope>
</reference>
<dbReference type="SUPFAM" id="SSF50494">
    <property type="entry name" value="Trypsin-like serine proteases"/>
    <property type="match status" value="1"/>
</dbReference>
<dbReference type="InterPro" id="IPR036034">
    <property type="entry name" value="PDZ_sf"/>
</dbReference>
<dbReference type="InterPro" id="IPR051201">
    <property type="entry name" value="Chloro_Bact_Ser_Proteases"/>
</dbReference>
<dbReference type="GO" id="GO:0006508">
    <property type="term" value="P:proteolysis"/>
    <property type="evidence" value="ECO:0007669"/>
    <property type="project" value="UniProtKB-KW"/>
</dbReference>
<organism evidence="6 7">
    <name type="scientific">Candidatus Falkowbacteria bacterium GW2011_GWF2_39_8</name>
    <dbReference type="NCBI Taxonomy" id="1618642"/>
    <lineage>
        <taxon>Bacteria</taxon>
        <taxon>Candidatus Falkowiibacteriota</taxon>
    </lineage>
</organism>
<evidence type="ECO:0000256" key="3">
    <source>
        <dbReference type="ARBA" id="ARBA00022801"/>
    </source>
</evidence>
<dbReference type="PROSITE" id="PS50106">
    <property type="entry name" value="PDZ"/>
    <property type="match status" value="1"/>
</dbReference>
<feature type="transmembrane region" description="Helical" evidence="4">
    <location>
        <begin position="7"/>
        <end position="31"/>
    </location>
</feature>
<evidence type="ECO:0000313" key="6">
    <source>
        <dbReference type="EMBL" id="KKR31156.1"/>
    </source>
</evidence>
<evidence type="ECO:0000256" key="4">
    <source>
        <dbReference type="SAM" id="Phobius"/>
    </source>
</evidence>
<dbReference type="Gene3D" id="2.30.42.10">
    <property type="match status" value="1"/>
</dbReference>
<dbReference type="SUPFAM" id="SSF50156">
    <property type="entry name" value="PDZ domain-like"/>
    <property type="match status" value="1"/>
</dbReference>
<dbReference type="PRINTS" id="PR00834">
    <property type="entry name" value="PROTEASES2C"/>
</dbReference>
<dbReference type="PANTHER" id="PTHR43343:SF3">
    <property type="entry name" value="PROTEASE DO-LIKE 8, CHLOROPLASTIC"/>
    <property type="match status" value="1"/>
</dbReference>
<comment type="similarity">
    <text evidence="1">Belongs to the peptidase S1C family.</text>
</comment>
<dbReference type="InterPro" id="IPR043504">
    <property type="entry name" value="Peptidase_S1_PA_chymotrypsin"/>
</dbReference>
<keyword evidence="2 6" id="KW-0645">Protease</keyword>
<proteinExistence type="inferred from homology"/>
<dbReference type="InterPro" id="IPR001478">
    <property type="entry name" value="PDZ"/>
</dbReference>
<dbReference type="Pfam" id="PF13180">
    <property type="entry name" value="PDZ_2"/>
    <property type="match status" value="1"/>
</dbReference>
<keyword evidence="3" id="KW-0378">Hydrolase</keyword>
<evidence type="ECO:0000259" key="5">
    <source>
        <dbReference type="PROSITE" id="PS50106"/>
    </source>
</evidence>
<keyword evidence="4" id="KW-0812">Transmembrane</keyword>
<dbReference type="SMART" id="SM00228">
    <property type="entry name" value="PDZ"/>
    <property type="match status" value="1"/>
</dbReference>
<dbReference type="EMBL" id="LBXO01000071">
    <property type="protein sequence ID" value="KKR31156.1"/>
    <property type="molecule type" value="Genomic_DNA"/>
</dbReference>
<dbReference type="InterPro" id="IPR001940">
    <property type="entry name" value="Peptidase_S1C"/>
</dbReference>
<dbReference type="InterPro" id="IPR009003">
    <property type="entry name" value="Peptidase_S1_PA"/>
</dbReference>
<feature type="domain" description="PDZ" evidence="5">
    <location>
        <begin position="341"/>
        <end position="366"/>
    </location>
</feature>
<protein>
    <submittedName>
        <fullName evidence="6">Putative serine protease do-like protein</fullName>
    </submittedName>
</protein>
<evidence type="ECO:0000256" key="2">
    <source>
        <dbReference type="ARBA" id="ARBA00022670"/>
    </source>
</evidence>
<evidence type="ECO:0000256" key="1">
    <source>
        <dbReference type="ARBA" id="ARBA00010541"/>
    </source>
</evidence>
<dbReference type="Proteomes" id="UP000034137">
    <property type="component" value="Unassembled WGS sequence"/>
</dbReference>